<dbReference type="InterPro" id="IPR011711">
    <property type="entry name" value="GntR_C"/>
</dbReference>
<organism evidence="5 6">
    <name type="scientific">Anaerocolumna chitinilytica</name>
    <dbReference type="NCBI Taxonomy" id="1727145"/>
    <lineage>
        <taxon>Bacteria</taxon>
        <taxon>Bacillati</taxon>
        <taxon>Bacillota</taxon>
        <taxon>Clostridia</taxon>
        <taxon>Lachnospirales</taxon>
        <taxon>Lachnospiraceae</taxon>
        <taxon>Anaerocolumna</taxon>
    </lineage>
</organism>
<evidence type="ECO:0000256" key="3">
    <source>
        <dbReference type="ARBA" id="ARBA00023163"/>
    </source>
</evidence>
<evidence type="ECO:0000256" key="2">
    <source>
        <dbReference type="ARBA" id="ARBA00023125"/>
    </source>
</evidence>
<evidence type="ECO:0000313" key="6">
    <source>
        <dbReference type="Proteomes" id="UP000515703"/>
    </source>
</evidence>
<dbReference type="PRINTS" id="PR00035">
    <property type="entry name" value="HTHGNTR"/>
</dbReference>
<dbReference type="SMART" id="SM00345">
    <property type="entry name" value="HTH_GNTR"/>
    <property type="match status" value="1"/>
</dbReference>
<dbReference type="GO" id="GO:0003677">
    <property type="term" value="F:DNA binding"/>
    <property type="evidence" value="ECO:0007669"/>
    <property type="project" value="UniProtKB-KW"/>
</dbReference>
<gene>
    <name evidence="5" type="ORF">bsdcttw_21950</name>
</gene>
<dbReference type="Gene3D" id="1.10.10.10">
    <property type="entry name" value="Winged helix-like DNA-binding domain superfamily/Winged helix DNA-binding domain"/>
    <property type="match status" value="1"/>
</dbReference>
<dbReference type="PANTHER" id="PTHR43537:SF5">
    <property type="entry name" value="UXU OPERON TRANSCRIPTIONAL REGULATOR"/>
    <property type="match status" value="1"/>
</dbReference>
<dbReference type="RefSeq" id="WP_185259430.1">
    <property type="nucleotide sequence ID" value="NZ_AP023368.1"/>
</dbReference>
<protein>
    <submittedName>
        <fullName evidence="5">GntR family transcriptional regulator</fullName>
    </submittedName>
</protein>
<accession>A0A7I8DPB4</accession>
<dbReference type="AlphaFoldDB" id="A0A7I8DPB4"/>
<keyword evidence="6" id="KW-1185">Reference proteome</keyword>
<dbReference type="GO" id="GO:0003700">
    <property type="term" value="F:DNA-binding transcription factor activity"/>
    <property type="evidence" value="ECO:0007669"/>
    <property type="project" value="InterPro"/>
</dbReference>
<evidence type="ECO:0000256" key="1">
    <source>
        <dbReference type="ARBA" id="ARBA00023015"/>
    </source>
</evidence>
<evidence type="ECO:0000313" key="5">
    <source>
        <dbReference type="EMBL" id="BCJ99154.1"/>
    </source>
</evidence>
<reference evidence="5 6" key="2">
    <citation type="submission" date="2020-08" db="EMBL/GenBank/DDBJ databases">
        <authorList>
            <person name="Ueki A."/>
            <person name="Tonouchi A."/>
        </authorList>
    </citation>
    <scope>NUCLEOTIDE SEQUENCE [LARGE SCALE GENOMIC DNA]</scope>
    <source>
        <strain evidence="5 6">CTTW</strain>
    </source>
</reference>
<dbReference type="InterPro" id="IPR036388">
    <property type="entry name" value="WH-like_DNA-bd_sf"/>
</dbReference>
<sequence>MENREYTKVIAYVKERIAKGELHSGEKLPTERELAEVLSVGRYSIREAIRIMDALGMIESRQGSGNYLIANIEKSLIESMELMLLMKEIDYCQISKLRRAIELYTYDCAFQQMSDSDLKELADITECMGNSIGDEKVLLDKKFHDKITEGSGNTLIISIMASLSSVCRRQIEEVITNSSPETAQQLMNVHEDMLRGLVIKDLSRGIQAINRHYDLIDSQVSHENN</sequence>
<dbReference type="CDD" id="cd07377">
    <property type="entry name" value="WHTH_GntR"/>
    <property type="match status" value="1"/>
</dbReference>
<feature type="domain" description="HTH gntR-type" evidence="4">
    <location>
        <begin position="3"/>
        <end position="71"/>
    </location>
</feature>
<dbReference type="InterPro" id="IPR008920">
    <property type="entry name" value="TF_FadR/GntR_C"/>
</dbReference>
<keyword evidence="2" id="KW-0238">DNA-binding</keyword>
<keyword evidence="3" id="KW-0804">Transcription</keyword>
<dbReference type="InterPro" id="IPR000524">
    <property type="entry name" value="Tscrpt_reg_HTH_GntR"/>
</dbReference>
<dbReference type="EMBL" id="AP023368">
    <property type="protein sequence ID" value="BCJ99154.1"/>
    <property type="molecule type" value="Genomic_DNA"/>
</dbReference>
<reference evidence="5 6" key="1">
    <citation type="submission" date="2020-08" db="EMBL/GenBank/DDBJ databases">
        <title>Draft genome sequencing of an Anaerocolumna strain isolated from anoxic soil subjected to BSD treatment.</title>
        <authorList>
            <person name="Uek A."/>
            <person name="Tonouchi A."/>
        </authorList>
    </citation>
    <scope>NUCLEOTIDE SEQUENCE [LARGE SCALE GENOMIC DNA]</scope>
    <source>
        <strain evidence="5 6">CTTW</strain>
    </source>
</reference>
<dbReference type="Pfam" id="PF00392">
    <property type="entry name" value="GntR"/>
    <property type="match status" value="1"/>
</dbReference>
<proteinExistence type="predicted"/>
<dbReference type="SUPFAM" id="SSF46785">
    <property type="entry name" value="Winged helix' DNA-binding domain"/>
    <property type="match status" value="1"/>
</dbReference>
<name>A0A7I8DPB4_9FIRM</name>
<dbReference type="PROSITE" id="PS50949">
    <property type="entry name" value="HTH_GNTR"/>
    <property type="match status" value="1"/>
</dbReference>
<dbReference type="Proteomes" id="UP000515703">
    <property type="component" value="Chromosome"/>
</dbReference>
<dbReference type="Gene3D" id="1.20.120.530">
    <property type="entry name" value="GntR ligand-binding domain-like"/>
    <property type="match status" value="1"/>
</dbReference>
<dbReference type="SUPFAM" id="SSF48008">
    <property type="entry name" value="GntR ligand-binding domain-like"/>
    <property type="match status" value="1"/>
</dbReference>
<dbReference type="InterPro" id="IPR036390">
    <property type="entry name" value="WH_DNA-bd_sf"/>
</dbReference>
<evidence type="ECO:0000259" key="4">
    <source>
        <dbReference type="PROSITE" id="PS50949"/>
    </source>
</evidence>
<dbReference type="KEGG" id="acht:bsdcttw_21950"/>
<dbReference type="PANTHER" id="PTHR43537">
    <property type="entry name" value="TRANSCRIPTIONAL REGULATOR, GNTR FAMILY"/>
    <property type="match status" value="1"/>
</dbReference>
<keyword evidence="1" id="KW-0805">Transcription regulation</keyword>
<dbReference type="Pfam" id="PF07729">
    <property type="entry name" value="FCD"/>
    <property type="match status" value="1"/>
</dbReference>